<name>A0A9K3GL14_9EUKA</name>
<evidence type="ECO:0000256" key="9">
    <source>
        <dbReference type="ARBA" id="ARBA00023175"/>
    </source>
</evidence>
<comment type="caution">
    <text evidence="13">The sequence shown here is derived from an EMBL/GenBank/DDBJ whole genome shotgun (WGS) entry which is preliminary data.</text>
</comment>
<dbReference type="GO" id="GO:0045503">
    <property type="term" value="F:dynein light chain binding"/>
    <property type="evidence" value="ECO:0007669"/>
    <property type="project" value="TreeGrafter"/>
</dbReference>
<dbReference type="PANTHER" id="PTHR12442:SF7">
    <property type="entry name" value="DYNEIN AXONEMAL INTERMEDIATE CHAIN 2"/>
    <property type="match status" value="1"/>
</dbReference>
<feature type="repeat" description="WD" evidence="12">
    <location>
        <begin position="238"/>
        <end position="274"/>
    </location>
</feature>
<dbReference type="AlphaFoldDB" id="A0A9K3GL14"/>
<keyword evidence="5" id="KW-0493">Microtubule</keyword>
<dbReference type="Proteomes" id="UP000265618">
    <property type="component" value="Unassembled WGS sequence"/>
</dbReference>
<keyword evidence="7" id="KW-0243">Dynein</keyword>
<sequence>MSVCGFLSWFLRQDITHVYTKARREFGKPCQYKLTPPEILVHIPSTPEDADQWTPRVFTHVPIQTAPDMTEHSVNTESVPLALAGVHHSEGGWPKEIDHREEEHTARYRKKVERDQKFLDAVEATSSRVTSLIQLNNALDITTAYFPSDNIKRDSVASMQSVAVMRDVCRPTRAARYISWGPMVSGTLPPRRVAVSYSTLDFQKDLKSGAKRFQTKPQLPTSSYVWDLSNPGSPEFEVANPTSAITVLKFSPKDSHVLVGGMYNGLIGVWDMRY</sequence>
<evidence type="ECO:0000256" key="8">
    <source>
        <dbReference type="ARBA" id="ARBA00023069"/>
    </source>
</evidence>
<dbReference type="GO" id="GO:0036157">
    <property type="term" value="C:outer dynein arm"/>
    <property type="evidence" value="ECO:0007669"/>
    <property type="project" value="TreeGrafter"/>
</dbReference>
<evidence type="ECO:0000256" key="3">
    <source>
        <dbReference type="ARBA" id="ARBA00022490"/>
    </source>
</evidence>
<dbReference type="SUPFAM" id="SSF50978">
    <property type="entry name" value="WD40 repeat-like"/>
    <property type="match status" value="1"/>
</dbReference>
<evidence type="ECO:0000256" key="6">
    <source>
        <dbReference type="ARBA" id="ARBA00022737"/>
    </source>
</evidence>
<evidence type="ECO:0000256" key="12">
    <source>
        <dbReference type="PROSITE-ProRule" id="PRU00221"/>
    </source>
</evidence>
<dbReference type="GO" id="GO:0036158">
    <property type="term" value="P:outer dynein arm assembly"/>
    <property type="evidence" value="ECO:0007669"/>
    <property type="project" value="TreeGrafter"/>
</dbReference>
<dbReference type="PANTHER" id="PTHR12442">
    <property type="entry name" value="DYNEIN INTERMEDIATE CHAIN"/>
    <property type="match status" value="1"/>
</dbReference>
<reference evidence="13 14" key="1">
    <citation type="journal article" date="2018" name="PLoS ONE">
        <title>The draft genome of Kipferlia bialata reveals reductive genome evolution in fornicate parasites.</title>
        <authorList>
            <person name="Tanifuji G."/>
            <person name="Takabayashi S."/>
            <person name="Kume K."/>
            <person name="Takagi M."/>
            <person name="Nakayama T."/>
            <person name="Kamikawa R."/>
            <person name="Inagaki Y."/>
            <person name="Hashimoto T."/>
        </authorList>
    </citation>
    <scope>NUCLEOTIDE SEQUENCE [LARGE SCALE GENOMIC DNA]</scope>
    <source>
        <strain evidence="13">NY0173</strain>
    </source>
</reference>
<comment type="similarity">
    <text evidence="2">Belongs to the dynein intermediate chain family.</text>
</comment>
<evidence type="ECO:0000313" key="13">
    <source>
        <dbReference type="EMBL" id="GIQ86261.1"/>
    </source>
</evidence>
<evidence type="ECO:0000256" key="7">
    <source>
        <dbReference type="ARBA" id="ARBA00023017"/>
    </source>
</evidence>
<evidence type="ECO:0000256" key="2">
    <source>
        <dbReference type="ARBA" id="ARBA00011059"/>
    </source>
</evidence>
<gene>
    <name evidence="13" type="ORF">KIPB_008079</name>
</gene>
<protein>
    <submittedName>
        <fullName evidence="13">Uncharacterized protein</fullName>
    </submittedName>
</protein>
<dbReference type="GO" id="GO:0045504">
    <property type="term" value="F:dynein heavy chain binding"/>
    <property type="evidence" value="ECO:0007669"/>
    <property type="project" value="TreeGrafter"/>
</dbReference>
<dbReference type="InterPro" id="IPR019775">
    <property type="entry name" value="WD40_repeat_CS"/>
</dbReference>
<dbReference type="InterPro" id="IPR050687">
    <property type="entry name" value="Dynein_IC"/>
</dbReference>
<dbReference type="EMBL" id="BDIP01002412">
    <property type="protein sequence ID" value="GIQ86261.1"/>
    <property type="molecule type" value="Genomic_DNA"/>
</dbReference>
<keyword evidence="3" id="KW-0963">Cytoplasm</keyword>
<dbReference type="GO" id="GO:0003341">
    <property type="term" value="P:cilium movement"/>
    <property type="evidence" value="ECO:0007669"/>
    <property type="project" value="TreeGrafter"/>
</dbReference>
<keyword evidence="8" id="KW-0969">Cilium</keyword>
<dbReference type="PROSITE" id="PS50294">
    <property type="entry name" value="WD_REPEATS_REGION"/>
    <property type="match status" value="1"/>
</dbReference>
<dbReference type="OrthoDB" id="366230at2759"/>
<evidence type="ECO:0000256" key="4">
    <source>
        <dbReference type="ARBA" id="ARBA00022574"/>
    </source>
</evidence>
<evidence type="ECO:0000256" key="1">
    <source>
        <dbReference type="ARBA" id="ARBA00004430"/>
    </source>
</evidence>
<keyword evidence="6" id="KW-0677">Repeat</keyword>
<keyword evidence="4 12" id="KW-0853">WD repeat</keyword>
<accession>A0A9K3GL14</accession>
<evidence type="ECO:0000256" key="10">
    <source>
        <dbReference type="ARBA" id="ARBA00023212"/>
    </source>
</evidence>
<proteinExistence type="inferred from homology"/>
<dbReference type="InterPro" id="IPR015943">
    <property type="entry name" value="WD40/YVTN_repeat-like_dom_sf"/>
</dbReference>
<evidence type="ECO:0000256" key="11">
    <source>
        <dbReference type="ARBA" id="ARBA00023273"/>
    </source>
</evidence>
<comment type="subcellular location">
    <subcellularLocation>
        <location evidence="1">Cytoplasm</location>
        <location evidence="1">Cytoskeleton</location>
        <location evidence="1">Cilium axoneme</location>
    </subcellularLocation>
</comment>
<dbReference type="InterPro" id="IPR036322">
    <property type="entry name" value="WD40_repeat_dom_sf"/>
</dbReference>
<evidence type="ECO:0000256" key="5">
    <source>
        <dbReference type="ARBA" id="ARBA00022701"/>
    </source>
</evidence>
<dbReference type="PROSITE" id="PS50082">
    <property type="entry name" value="WD_REPEATS_2"/>
    <property type="match status" value="1"/>
</dbReference>
<keyword evidence="9" id="KW-0505">Motor protein</keyword>
<keyword evidence="10" id="KW-0206">Cytoskeleton</keyword>
<dbReference type="Gene3D" id="2.130.10.10">
    <property type="entry name" value="YVTN repeat-like/Quinoprotein amine dehydrogenase"/>
    <property type="match status" value="1"/>
</dbReference>
<dbReference type="GO" id="GO:0005874">
    <property type="term" value="C:microtubule"/>
    <property type="evidence" value="ECO:0007669"/>
    <property type="project" value="UniProtKB-KW"/>
</dbReference>
<keyword evidence="14" id="KW-1185">Reference proteome</keyword>
<dbReference type="InterPro" id="IPR001680">
    <property type="entry name" value="WD40_rpt"/>
</dbReference>
<dbReference type="PROSITE" id="PS00678">
    <property type="entry name" value="WD_REPEATS_1"/>
    <property type="match status" value="1"/>
</dbReference>
<keyword evidence="11" id="KW-0966">Cell projection</keyword>
<evidence type="ECO:0000313" key="14">
    <source>
        <dbReference type="Proteomes" id="UP000265618"/>
    </source>
</evidence>
<organism evidence="13 14">
    <name type="scientific">Kipferlia bialata</name>
    <dbReference type="NCBI Taxonomy" id="797122"/>
    <lineage>
        <taxon>Eukaryota</taxon>
        <taxon>Metamonada</taxon>
        <taxon>Carpediemonas-like organisms</taxon>
        <taxon>Kipferlia</taxon>
    </lineage>
</organism>